<dbReference type="Pfam" id="PF08588">
    <property type="entry name" value="Duc1"/>
    <property type="match status" value="2"/>
</dbReference>
<organism evidence="3 4">
    <name type="scientific">Mortierella alpina</name>
    <name type="common">Oleaginous fungus</name>
    <name type="synonym">Mortierella renispora</name>
    <dbReference type="NCBI Taxonomy" id="64518"/>
    <lineage>
        <taxon>Eukaryota</taxon>
        <taxon>Fungi</taxon>
        <taxon>Fungi incertae sedis</taxon>
        <taxon>Mucoromycota</taxon>
        <taxon>Mortierellomycotina</taxon>
        <taxon>Mortierellomycetes</taxon>
        <taxon>Mortierellales</taxon>
        <taxon>Mortierellaceae</taxon>
        <taxon>Mortierella</taxon>
    </lineage>
</organism>
<feature type="domain" description="Domain of unknown function at the cortex 1" evidence="2">
    <location>
        <begin position="272"/>
        <end position="390"/>
    </location>
</feature>
<dbReference type="EMBL" id="JAAAHY010000085">
    <property type="protein sequence ID" value="KAF9967323.1"/>
    <property type="molecule type" value="Genomic_DNA"/>
</dbReference>
<feature type="region of interest" description="Disordered" evidence="1">
    <location>
        <begin position="198"/>
        <end position="291"/>
    </location>
</feature>
<evidence type="ECO:0000259" key="2">
    <source>
        <dbReference type="Pfam" id="PF08588"/>
    </source>
</evidence>
<feature type="compositionally biased region" description="Low complexity" evidence="1">
    <location>
        <begin position="241"/>
        <end position="256"/>
    </location>
</feature>
<feature type="compositionally biased region" description="Basic and acidic residues" evidence="1">
    <location>
        <begin position="226"/>
        <end position="235"/>
    </location>
</feature>
<dbReference type="OrthoDB" id="2119945at2759"/>
<feature type="domain" description="Domain of unknown function at the cortex 1" evidence="2">
    <location>
        <begin position="3"/>
        <end position="151"/>
    </location>
</feature>
<proteinExistence type="predicted"/>
<sequence>MVKLRVRVGGSYTDLAIVNCNDEAHPIEFDGPEFKGRAMVRIRDFVGITNDDSDPVLNSEYFKGHNRRFSLQVEGRFKREWDGQQVYFGTDFDRSVELPDGFEMMLKIARYIDPVVKTSLTKDGKPWILSPLVSSINTMAAWRPQDAAIENIKLPSPPITPRPSMDISRAFTMTENGVTGAVSNAWGFLGKLKRGNRSSVMSTASNNDNSGLNSYANSRNNSSDQLDNKDKDKARQNNGIASPVPAVAAAGSSTSGLQGILSPATPQPDTPSLTASSTEEEHNDEGMPLGPWRRFVEEDTTFFMPDKSSLSTSQRRKHFQTEQNRKDFVYKTDLVHGFDFFSPHMDFNTFDIRMGLSMNIRKYLAGQPVRYVCRTLEGDTIFWAVQFELVD</sequence>
<protein>
    <recommendedName>
        <fullName evidence="2">Domain of unknown function at the cortex 1 domain-containing protein</fullName>
    </recommendedName>
</protein>
<gene>
    <name evidence="3" type="ORF">BGZ70_009948</name>
</gene>
<accession>A0A9P6JCL9</accession>
<reference evidence="3" key="1">
    <citation type="journal article" date="2020" name="Fungal Divers.">
        <title>Resolving the Mortierellaceae phylogeny through synthesis of multi-gene phylogenetics and phylogenomics.</title>
        <authorList>
            <person name="Vandepol N."/>
            <person name="Liber J."/>
            <person name="Desiro A."/>
            <person name="Na H."/>
            <person name="Kennedy M."/>
            <person name="Barry K."/>
            <person name="Grigoriev I.V."/>
            <person name="Miller A.N."/>
            <person name="O'Donnell K."/>
            <person name="Stajich J.E."/>
            <person name="Bonito G."/>
        </authorList>
    </citation>
    <scope>NUCLEOTIDE SEQUENCE</scope>
    <source>
        <strain evidence="3">CK1249</strain>
    </source>
</reference>
<dbReference type="PANTHER" id="PTHR34826:SF2">
    <property type="entry name" value="UPF0590 PROTEIN C409.17C"/>
    <property type="match status" value="1"/>
</dbReference>
<dbReference type="PANTHER" id="PTHR34826">
    <property type="entry name" value="UPF0590 PROTEIN C409.17C"/>
    <property type="match status" value="1"/>
</dbReference>
<evidence type="ECO:0000313" key="3">
    <source>
        <dbReference type="EMBL" id="KAF9967323.1"/>
    </source>
</evidence>
<comment type="caution">
    <text evidence="3">The sequence shown here is derived from an EMBL/GenBank/DDBJ whole genome shotgun (WGS) entry which is preliminary data.</text>
</comment>
<evidence type="ECO:0000256" key="1">
    <source>
        <dbReference type="SAM" id="MobiDB-lite"/>
    </source>
</evidence>
<feature type="compositionally biased region" description="Polar residues" evidence="1">
    <location>
        <begin position="198"/>
        <end position="225"/>
    </location>
</feature>
<dbReference type="AlphaFoldDB" id="A0A9P6JCL9"/>
<name>A0A9P6JCL9_MORAP</name>
<keyword evidence="4" id="KW-1185">Reference proteome</keyword>
<dbReference type="InterPro" id="IPR013897">
    <property type="entry name" value="Duc1"/>
</dbReference>
<dbReference type="Proteomes" id="UP000738359">
    <property type="component" value="Unassembled WGS sequence"/>
</dbReference>
<evidence type="ECO:0000313" key="4">
    <source>
        <dbReference type="Proteomes" id="UP000738359"/>
    </source>
</evidence>